<keyword evidence="4" id="KW-0547">Nucleotide-binding</keyword>
<dbReference type="PANTHER" id="PTHR22655:SF2">
    <property type="entry name" value="ATP-DEPENDENT RNA HELICASE TDRD12-RELATED"/>
    <property type="match status" value="1"/>
</dbReference>
<keyword evidence="6" id="KW-0378">Hydrolase</keyword>
<evidence type="ECO:0000256" key="8">
    <source>
        <dbReference type="ARBA" id="ARBA00022840"/>
    </source>
</evidence>
<reference evidence="16" key="1">
    <citation type="submission" date="2015-01" db="EMBL/GenBank/DDBJ databases">
        <authorList>
            <person name="Aksoy S."/>
            <person name="Warren W."/>
            <person name="Wilson R.K."/>
        </authorList>
    </citation>
    <scope>NUCLEOTIDE SEQUENCE [LARGE SCALE GENOMIC DNA]</scope>
    <source>
        <strain evidence="16">IAEA</strain>
    </source>
</reference>
<dbReference type="EC" id="3.6.4.13" evidence="1"/>
<dbReference type="GO" id="GO:0016787">
    <property type="term" value="F:hydrolase activity"/>
    <property type="evidence" value="ECO:0007669"/>
    <property type="project" value="UniProtKB-KW"/>
</dbReference>
<evidence type="ECO:0000256" key="7">
    <source>
        <dbReference type="ARBA" id="ARBA00022806"/>
    </source>
</evidence>
<dbReference type="PROSITE" id="PS51192">
    <property type="entry name" value="HELICASE_ATP_BIND_1"/>
    <property type="match status" value="1"/>
</dbReference>
<evidence type="ECO:0000256" key="1">
    <source>
        <dbReference type="ARBA" id="ARBA00012552"/>
    </source>
</evidence>
<dbReference type="InterPro" id="IPR014001">
    <property type="entry name" value="Helicase_ATP-bd"/>
</dbReference>
<dbReference type="PANTHER" id="PTHR22655">
    <property type="entry name" value="ATP-DEPENDENT RNA HELICASE TDRD12-RELATED"/>
    <property type="match status" value="1"/>
</dbReference>
<keyword evidence="5" id="KW-0221">Differentiation</keyword>
<dbReference type="Gene3D" id="3.40.50.300">
    <property type="entry name" value="P-loop containing nucleotide triphosphate hydrolases"/>
    <property type="match status" value="2"/>
</dbReference>
<dbReference type="Pfam" id="PF00567">
    <property type="entry name" value="TUDOR"/>
    <property type="match status" value="1"/>
</dbReference>
<dbReference type="SUPFAM" id="SSF52540">
    <property type="entry name" value="P-loop containing nucleoside triphosphate hydrolases"/>
    <property type="match status" value="1"/>
</dbReference>
<keyword evidence="7" id="KW-0347">Helicase</keyword>
<dbReference type="VEuPathDB" id="VectorBase:GPPI034906"/>
<keyword evidence="16" id="KW-1185">Reference proteome</keyword>
<evidence type="ECO:0000256" key="2">
    <source>
        <dbReference type="ARBA" id="ARBA00022473"/>
    </source>
</evidence>
<dbReference type="GO" id="GO:0005524">
    <property type="term" value="F:ATP binding"/>
    <property type="evidence" value="ECO:0007669"/>
    <property type="project" value="UniProtKB-KW"/>
</dbReference>
<keyword evidence="8" id="KW-0067">ATP-binding</keyword>
<dbReference type="InterPro" id="IPR027417">
    <property type="entry name" value="P-loop_NTPase"/>
</dbReference>
<evidence type="ECO:0000259" key="14">
    <source>
        <dbReference type="PROSITE" id="PS51192"/>
    </source>
</evidence>
<feature type="compositionally biased region" description="Polar residues" evidence="13">
    <location>
        <begin position="653"/>
        <end position="663"/>
    </location>
</feature>
<dbReference type="GO" id="GO:0051321">
    <property type="term" value="P:meiotic cell cycle"/>
    <property type="evidence" value="ECO:0007669"/>
    <property type="project" value="UniProtKB-KW"/>
</dbReference>
<dbReference type="GO" id="GO:0042078">
    <property type="term" value="P:germ-line stem cell division"/>
    <property type="evidence" value="ECO:0007669"/>
    <property type="project" value="TreeGrafter"/>
</dbReference>
<evidence type="ECO:0000256" key="13">
    <source>
        <dbReference type="SAM" id="MobiDB-lite"/>
    </source>
</evidence>
<evidence type="ECO:0000256" key="4">
    <source>
        <dbReference type="ARBA" id="ARBA00022741"/>
    </source>
</evidence>
<keyword evidence="10" id="KW-0943">RNA-mediated gene silencing</keyword>
<comment type="catalytic activity">
    <reaction evidence="12">
        <text>ATP + H2O = ADP + phosphate + H(+)</text>
        <dbReference type="Rhea" id="RHEA:13065"/>
        <dbReference type="ChEBI" id="CHEBI:15377"/>
        <dbReference type="ChEBI" id="CHEBI:15378"/>
        <dbReference type="ChEBI" id="CHEBI:30616"/>
        <dbReference type="ChEBI" id="CHEBI:43474"/>
        <dbReference type="ChEBI" id="CHEBI:456216"/>
        <dbReference type="EC" id="3.6.4.13"/>
    </reaction>
</comment>
<dbReference type="InterPro" id="IPR011545">
    <property type="entry name" value="DEAD/DEAH_box_helicase_dom"/>
</dbReference>
<evidence type="ECO:0000256" key="9">
    <source>
        <dbReference type="ARBA" id="ARBA00022871"/>
    </source>
</evidence>
<dbReference type="EMBL" id="JXJN01017007">
    <property type="status" value="NOT_ANNOTATED_CDS"/>
    <property type="molecule type" value="Genomic_DNA"/>
</dbReference>
<evidence type="ECO:0000256" key="10">
    <source>
        <dbReference type="ARBA" id="ARBA00023158"/>
    </source>
</evidence>
<keyword evidence="2" id="KW-0217">Developmental protein</keyword>
<dbReference type="STRING" id="67801.A0A1B0BMN6"/>
<dbReference type="GO" id="GO:0031047">
    <property type="term" value="P:regulatory ncRNA-mediated gene silencing"/>
    <property type="evidence" value="ECO:0007669"/>
    <property type="project" value="UniProtKB-KW"/>
</dbReference>
<evidence type="ECO:0000256" key="6">
    <source>
        <dbReference type="ARBA" id="ARBA00022801"/>
    </source>
</evidence>
<name>A0A1B0BMN6_9MUSC</name>
<keyword evidence="3" id="KW-0677">Repeat</keyword>
<evidence type="ECO:0000256" key="12">
    <source>
        <dbReference type="ARBA" id="ARBA00047984"/>
    </source>
</evidence>
<dbReference type="Proteomes" id="UP000092460">
    <property type="component" value="Unassembled WGS sequence"/>
</dbReference>
<dbReference type="GO" id="GO:0003724">
    <property type="term" value="F:RNA helicase activity"/>
    <property type="evidence" value="ECO:0007669"/>
    <property type="project" value="UniProtKB-EC"/>
</dbReference>
<reference evidence="15" key="2">
    <citation type="submission" date="2020-05" db="UniProtKB">
        <authorList>
            <consortium name="EnsemblMetazoa"/>
        </authorList>
    </citation>
    <scope>IDENTIFICATION</scope>
    <source>
        <strain evidence="15">IAEA</strain>
    </source>
</reference>
<evidence type="ECO:0000256" key="3">
    <source>
        <dbReference type="ARBA" id="ARBA00022737"/>
    </source>
</evidence>
<dbReference type="SMART" id="SM00487">
    <property type="entry name" value="DEXDc"/>
    <property type="match status" value="1"/>
</dbReference>
<keyword evidence="11" id="KW-0469">Meiosis</keyword>
<dbReference type="EnsemblMetazoa" id="GPPI034906-RA">
    <property type="protein sequence ID" value="GPPI034906-PA"/>
    <property type="gene ID" value="GPPI034906"/>
</dbReference>
<organism evidence="15 16">
    <name type="scientific">Glossina palpalis gambiensis</name>
    <dbReference type="NCBI Taxonomy" id="67801"/>
    <lineage>
        <taxon>Eukaryota</taxon>
        <taxon>Metazoa</taxon>
        <taxon>Ecdysozoa</taxon>
        <taxon>Arthropoda</taxon>
        <taxon>Hexapoda</taxon>
        <taxon>Insecta</taxon>
        <taxon>Pterygota</taxon>
        <taxon>Neoptera</taxon>
        <taxon>Endopterygota</taxon>
        <taxon>Diptera</taxon>
        <taxon>Brachycera</taxon>
        <taxon>Muscomorpha</taxon>
        <taxon>Hippoboscoidea</taxon>
        <taxon>Glossinidae</taxon>
        <taxon>Glossina</taxon>
    </lineage>
</organism>
<dbReference type="GO" id="GO:0003676">
    <property type="term" value="F:nucleic acid binding"/>
    <property type="evidence" value="ECO:0007669"/>
    <property type="project" value="InterPro"/>
</dbReference>
<feature type="domain" description="Helicase ATP-binding" evidence="14">
    <location>
        <begin position="783"/>
        <end position="980"/>
    </location>
</feature>
<evidence type="ECO:0000313" key="16">
    <source>
        <dbReference type="Proteomes" id="UP000092460"/>
    </source>
</evidence>
<evidence type="ECO:0000256" key="5">
    <source>
        <dbReference type="ARBA" id="ARBA00022782"/>
    </source>
</evidence>
<dbReference type="InterPro" id="IPR002999">
    <property type="entry name" value="Tudor"/>
</dbReference>
<protein>
    <recommendedName>
        <fullName evidence="1">RNA helicase</fullName>
        <ecNumber evidence="1">3.6.4.13</ecNumber>
    </recommendedName>
</protein>
<evidence type="ECO:0000313" key="15">
    <source>
        <dbReference type="EnsemblMetazoa" id="GPPI034906-PA"/>
    </source>
</evidence>
<dbReference type="Pfam" id="PF00270">
    <property type="entry name" value="DEAD"/>
    <property type="match status" value="1"/>
</dbReference>
<evidence type="ECO:0000256" key="11">
    <source>
        <dbReference type="ARBA" id="ARBA00023254"/>
    </source>
</evidence>
<sequence length="1744" mass="200298">MQKENSIVVTHFINPHLFWYHKADDFHELHEIEEQLQLIHNNQARDFNYHPKLHEKIAVKFVAWNKIIRAEILGEAGWQKEFIVWALDYGFPFRTKEEYVFRLPTKMTRQIDHIRCGGLAHILPAEIEYDDMEGKLVLVKKDNWRQNACDILDQFLMDAASITFVEEFKSPGNRCWGNLIVENHKGRFFDARERLLWAKLALEEPTKFQEIIPKLKTIAILQYLSNNGRLTKKTNTIRGKITDLCVVQNSTSAIDENAKRKVEDWRARNKRQNDLIDVASVTESSISREMTADGVTFDDSVSAKNFNLSENDVKKVNVGIINYIGKAGALAKIKVAGDELRWPGDEYFKARIEINPVENSSPDLTNACMRTENLLRLKKIRSQQLMELREKYKENEPSLTTLSLAQTYASNFTDHRKNLKAKMDKPNSPELLTVVHSPSSLKYKKCKPSDQAKTVNRYESTQSTRKCSIGGSEDEKEKNFLGMSCTRRSVTNDDKENVEQESIKIGSEEDLIKSDKLKCPKEVNPSDIKKNLASPYDGLIMVPGGFDISPLTNYRNGHCMTPAQVDKFRKLMERQKKDLTNEQYKCYLLEAIPSNKYSEGPKKRMDLLRDDSPTINEKHADGTVDTTVLLDDFVIKRRNTPMKRSPPLIIMKSSRNNPSNDSFKFNKDENIPKTSPSSTHRLLVEDQLKVNSDTGSRKESNLKDATGEEQECVSIIHKKQKQMIFNFEGNKAIQNFEPMMMAHSNIPLYPLKTVNGAQFLPQIHTGMLRMRIKQICAIQMYAWPHLLRNNSVFIISPSKSGKTWFYLPALCNDIYYDLIDLKSTFGPVGIVFVASMKHVEQVTDSCRQLMSALKGQAPVVVASFGLCNFRETKKKLLKSCGILVITPSSLLRLLNDSENRNLFNGERLKRIVMDDADLIMSRAQWDFAMTLRALFTLCKKSGGQTLIPQIAATSCHYLEATVYGKVELSIKLRSKMEKKETMQSFLKKCNKTVQMSNRTIIICNEDYEVLEVLQLLAEYGYISFGYSSDSVEIGRIIINEWKRKKTDNIFVCTDEALFALQIRNVQNLFHYSMPTSWTQFTARFSVLIESYDNLLADTFAKIPPCAHSSNRVCSLVLLDDENNLQLPHLVDFMRMHQQFVRPDIQAMANHLLITLADARVCNDVQLCLDVLDFGECDELFCNKRHEITSLDVVTKKDDIPMDGEIRIRIILKLKLNLTTWGEKIIVILDKLQLIHNNQARDFNYHPKLHEKIAVKFVAWNKIIRAEILGEAGWQKEFIVWALDYGFPFRTKEEYVFRLPTKMTRQIDHIRCGGLANILPAEIEYDDMEGKLVLVKKDNWRQNACDILDQFLMDAASITFVEEFKSPGNRCWGNLIVENHKGRFFDARERLLSAKLALEEPTKFQEIIPKLKTISILQYLSNNGRLTKKTNTIRGKITDLCVVQNSTSAIDENAKRKVEDWRARNKRQNDLIDVASVTESSISREMTADGVTFDDSVSAKNFNLSENDVKKVNVGIINYIGKAGALAKIKVAGDELRWPGDEYFKARIEINPVENSSPDLTNACMRTENLLRLKKIRSQQLMELREKYKENEPSLTTLSLAQTYASNFTDHRKNLKAKMDKPNSPELLTVVHSPSSLKYKKCKPSDQAKTVNRYESTQSTRKESIKIGSEEDLIKSDKLKCPKEVNPSDIKKVSRGSKEKNGFAERQYTENMQWILLTREWHFYINLPLSKNIFQRNGNQEYIMS</sequence>
<keyword evidence="9" id="KW-0744">Spermatogenesis</keyword>
<feature type="region of interest" description="Disordered" evidence="13">
    <location>
        <begin position="644"/>
        <end position="679"/>
    </location>
</feature>
<accession>A0A1B0BMN6</accession>
<proteinExistence type="predicted"/>
<dbReference type="GO" id="GO:0007283">
    <property type="term" value="P:spermatogenesis"/>
    <property type="evidence" value="ECO:0007669"/>
    <property type="project" value="UniProtKB-KW"/>
</dbReference>